<dbReference type="EMBL" id="JBHRZS010000007">
    <property type="protein sequence ID" value="MFC3881889.1"/>
    <property type="molecule type" value="Genomic_DNA"/>
</dbReference>
<keyword evidence="1" id="KW-0472">Membrane</keyword>
<keyword evidence="1" id="KW-0812">Transmembrane</keyword>
<proteinExistence type="predicted"/>
<organism evidence="2 3">
    <name type="scientific">Algoriphagus namhaensis</name>
    <dbReference type="NCBI Taxonomy" id="915353"/>
    <lineage>
        <taxon>Bacteria</taxon>
        <taxon>Pseudomonadati</taxon>
        <taxon>Bacteroidota</taxon>
        <taxon>Cytophagia</taxon>
        <taxon>Cytophagales</taxon>
        <taxon>Cyclobacteriaceae</taxon>
        <taxon>Algoriphagus</taxon>
    </lineage>
</organism>
<sequence>MERDYKNLGFVLILFIPVTLFAFYKTYFGQFPDFDESIDFYIHLHTLFASVWLGMLIVQPLLIRYRRPGLHRKIGKASYIVFPLVIISLIPQIIKIYNQGDDLLLTFSNITLLVLFYVLAIVNKKNVAKHMRYMIAVSLVFVQPTVARIMIFWFQSSFIPTIHITFIIVNLILLGLLLWDRVNNRTYQPYLIALGSFVSYHFVFFIYYL</sequence>
<feature type="transmembrane region" description="Helical" evidence="1">
    <location>
        <begin position="7"/>
        <end position="28"/>
    </location>
</feature>
<evidence type="ECO:0000256" key="1">
    <source>
        <dbReference type="SAM" id="Phobius"/>
    </source>
</evidence>
<feature type="transmembrane region" description="Helical" evidence="1">
    <location>
        <begin position="77"/>
        <end position="97"/>
    </location>
</feature>
<accession>A0ABV8AX84</accession>
<reference evidence="3" key="1">
    <citation type="journal article" date="2019" name="Int. J. Syst. Evol. Microbiol.">
        <title>The Global Catalogue of Microorganisms (GCM) 10K type strain sequencing project: providing services to taxonomists for standard genome sequencing and annotation.</title>
        <authorList>
            <consortium name="The Broad Institute Genomics Platform"/>
            <consortium name="The Broad Institute Genome Sequencing Center for Infectious Disease"/>
            <person name="Wu L."/>
            <person name="Ma J."/>
        </authorList>
    </citation>
    <scope>NUCLEOTIDE SEQUENCE [LARGE SCALE GENOMIC DNA]</scope>
    <source>
        <strain evidence="3">CCUG 60523</strain>
    </source>
</reference>
<keyword evidence="1" id="KW-1133">Transmembrane helix</keyword>
<dbReference type="Proteomes" id="UP001595805">
    <property type="component" value="Unassembled WGS sequence"/>
</dbReference>
<feature type="transmembrane region" description="Helical" evidence="1">
    <location>
        <begin position="103"/>
        <end position="122"/>
    </location>
</feature>
<feature type="transmembrane region" description="Helical" evidence="1">
    <location>
        <begin position="191"/>
        <end position="208"/>
    </location>
</feature>
<feature type="transmembrane region" description="Helical" evidence="1">
    <location>
        <begin position="160"/>
        <end position="179"/>
    </location>
</feature>
<feature type="transmembrane region" description="Helical" evidence="1">
    <location>
        <begin position="40"/>
        <end position="65"/>
    </location>
</feature>
<comment type="caution">
    <text evidence="2">The sequence shown here is derived from an EMBL/GenBank/DDBJ whole genome shotgun (WGS) entry which is preliminary data.</text>
</comment>
<protein>
    <submittedName>
        <fullName evidence="2">Uncharacterized protein</fullName>
    </submittedName>
</protein>
<keyword evidence="3" id="KW-1185">Reference proteome</keyword>
<dbReference type="RefSeq" id="WP_377907241.1">
    <property type="nucleotide sequence ID" value="NZ_JBHRZS010000007.1"/>
</dbReference>
<name>A0ABV8AX84_9BACT</name>
<feature type="transmembrane region" description="Helical" evidence="1">
    <location>
        <begin position="134"/>
        <end position="154"/>
    </location>
</feature>
<evidence type="ECO:0000313" key="2">
    <source>
        <dbReference type="EMBL" id="MFC3881889.1"/>
    </source>
</evidence>
<evidence type="ECO:0000313" key="3">
    <source>
        <dbReference type="Proteomes" id="UP001595805"/>
    </source>
</evidence>
<gene>
    <name evidence="2" type="ORF">ACFOSV_16960</name>
</gene>